<sequence>MRFLLVLGLFFFVFSCTAANLVGSEPVPKVRLDSRKKVALVGFHPYSTSTVGVKLDGWINSPCKSVISQKYGTDLKSAFFKGRRNVPSDHRAAYPLSSQVVSPLSWGEPISKFPSTTWEENIPEENIKDFIEFSYKHLAAGALPDICEVLDWDASSKSFRLKKRNVDYFVVGFFTPVFWRPTFVGAVSFAVSFPFSFLSLGILPTVWQKQTDSFFRVYDSKLNVVKNLETKNSFWTISALWVFPSDRSKVVEEFSYDPPAWEKDVEELDRAWRPE</sequence>
<gene>
    <name evidence="2" type="ORF">LEP1GSC050_4351</name>
</gene>
<comment type="caution">
    <text evidence="2">The sequence shown here is derived from an EMBL/GenBank/DDBJ whole genome shotgun (WGS) entry which is preliminary data.</text>
</comment>
<dbReference type="PROSITE" id="PS51257">
    <property type="entry name" value="PROKAR_LIPOPROTEIN"/>
    <property type="match status" value="1"/>
</dbReference>
<dbReference type="NCBIfam" id="NF047480">
    <property type="entry name" value="Lepto_Lp29"/>
    <property type="match status" value="1"/>
</dbReference>
<keyword evidence="1" id="KW-0732">Signal</keyword>
<name>T0EZ28_9LEPT</name>
<feature type="chain" id="PRO_5004574519" description="Lipoprotein" evidence="1">
    <location>
        <begin position="19"/>
        <end position="275"/>
    </location>
</feature>
<protein>
    <recommendedName>
        <fullName evidence="4">Lipoprotein</fullName>
    </recommendedName>
</protein>
<organism evidence="2 3">
    <name type="scientific">Leptospira broomii serovar Hurstbridge str. 5399</name>
    <dbReference type="NCBI Taxonomy" id="1049789"/>
    <lineage>
        <taxon>Bacteria</taxon>
        <taxon>Pseudomonadati</taxon>
        <taxon>Spirochaetota</taxon>
        <taxon>Spirochaetia</taxon>
        <taxon>Leptospirales</taxon>
        <taxon>Leptospiraceae</taxon>
        <taxon>Leptospira</taxon>
    </lineage>
</organism>
<reference evidence="2" key="1">
    <citation type="submission" date="2013-05" db="EMBL/GenBank/DDBJ databases">
        <authorList>
            <person name="Harkins D.M."/>
            <person name="Durkin A.S."/>
            <person name="Brinkac L.M."/>
            <person name="Haft D.H."/>
            <person name="Selengut J.D."/>
            <person name="Sanka R."/>
            <person name="DePew J."/>
            <person name="Purushe J."/>
            <person name="Hartskeerl R.A."/>
            <person name="Ahmed A."/>
            <person name="van der Linden H."/>
            <person name="Goris M.G.A."/>
            <person name="Vinetz J.M."/>
            <person name="Sutton G.G."/>
            <person name="Nierman W.C."/>
            <person name="Fouts D.E."/>
        </authorList>
    </citation>
    <scope>NUCLEOTIDE SEQUENCE [LARGE SCALE GENOMIC DNA]</scope>
    <source>
        <strain evidence="2">5399</strain>
    </source>
</reference>
<dbReference type="RefSeq" id="WP_010568937.1">
    <property type="nucleotide sequence ID" value="NZ_AHMO02000008.1"/>
</dbReference>
<dbReference type="EMBL" id="AHMO02000008">
    <property type="protein sequence ID" value="EQA44105.1"/>
    <property type="molecule type" value="Genomic_DNA"/>
</dbReference>
<evidence type="ECO:0000313" key="3">
    <source>
        <dbReference type="Proteomes" id="UP000015454"/>
    </source>
</evidence>
<evidence type="ECO:0008006" key="4">
    <source>
        <dbReference type="Google" id="ProtNLM"/>
    </source>
</evidence>
<dbReference type="Proteomes" id="UP000015454">
    <property type="component" value="Unassembled WGS sequence"/>
</dbReference>
<proteinExistence type="predicted"/>
<evidence type="ECO:0000313" key="2">
    <source>
        <dbReference type="EMBL" id="EQA44105.1"/>
    </source>
</evidence>
<evidence type="ECO:0000256" key="1">
    <source>
        <dbReference type="SAM" id="SignalP"/>
    </source>
</evidence>
<feature type="signal peptide" evidence="1">
    <location>
        <begin position="1"/>
        <end position="18"/>
    </location>
</feature>
<keyword evidence="3" id="KW-1185">Reference proteome</keyword>
<dbReference type="AlphaFoldDB" id="T0EZ28"/>
<accession>T0EZ28</accession>